<feature type="transmembrane region" description="Helical" evidence="5">
    <location>
        <begin position="96"/>
        <end position="124"/>
    </location>
</feature>
<dbReference type="InterPro" id="IPR056555">
    <property type="entry name" value="NFD4_C"/>
</dbReference>
<accession>A0A445D0D8</accession>
<feature type="transmembrane region" description="Helical" evidence="5">
    <location>
        <begin position="412"/>
        <end position="435"/>
    </location>
</feature>
<dbReference type="CDD" id="cd17354">
    <property type="entry name" value="MFS_Mch1p_like"/>
    <property type="match status" value="1"/>
</dbReference>
<proteinExistence type="predicted"/>
<evidence type="ECO:0000256" key="1">
    <source>
        <dbReference type="ARBA" id="ARBA00004141"/>
    </source>
</evidence>
<evidence type="ECO:0000256" key="2">
    <source>
        <dbReference type="ARBA" id="ARBA00022692"/>
    </source>
</evidence>
<feature type="transmembrane region" description="Helical" evidence="5">
    <location>
        <begin position="213"/>
        <end position="234"/>
    </location>
</feature>
<dbReference type="Gene3D" id="1.20.1250.20">
    <property type="entry name" value="MFS general substrate transporter like domains"/>
    <property type="match status" value="2"/>
</dbReference>
<dbReference type="STRING" id="3818.A0A445D0D8"/>
<evidence type="ECO:0000256" key="3">
    <source>
        <dbReference type="ARBA" id="ARBA00022989"/>
    </source>
</evidence>
<feature type="transmembrane region" description="Helical" evidence="5">
    <location>
        <begin position="151"/>
        <end position="170"/>
    </location>
</feature>
<feature type="transmembrane region" description="Helical" evidence="5">
    <location>
        <begin position="317"/>
        <end position="337"/>
    </location>
</feature>
<evidence type="ECO:0000256" key="4">
    <source>
        <dbReference type="ARBA" id="ARBA00023136"/>
    </source>
</evidence>
<dbReference type="InterPro" id="IPR010658">
    <property type="entry name" value="Nodulin-like"/>
</dbReference>
<reference evidence="8 9" key="1">
    <citation type="submission" date="2019-01" db="EMBL/GenBank/DDBJ databases">
        <title>Sequencing of cultivated peanut Arachis hypogaea provides insights into genome evolution and oil improvement.</title>
        <authorList>
            <person name="Chen X."/>
        </authorList>
    </citation>
    <scope>NUCLEOTIDE SEQUENCE [LARGE SCALE GENOMIC DNA]</scope>
    <source>
        <strain evidence="9">cv. Fuhuasheng</strain>
        <tissue evidence="8">Leaves</tissue>
    </source>
</reference>
<evidence type="ECO:0000313" key="8">
    <source>
        <dbReference type="EMBL" id="RYR56631.1"/>
    </source>
</evidence>
<dbReference type="GO" id="GO:0016020">
    <property type="term" value="C:membrane"/>
    <property type="evidence" value="ECO:0007669"/>
    <property type="project" value="UniProtKB-SubCell"/>
</dbReference>
<feature type="transmembrane region" description="Helical" evidence="5">
    <location>
        <begin position="447"/>
        <end position="471"/>
    </location>
</feature>
<dbReference type="EMBL" id="SDMP01000005">
    <property type="protein sequence ID" value="RYR56631.1"/>
    <property type="molecule type" value="Genomic_DNA"/>
</dbReference>
<keyword evidence="4 5" id="KW-0472">Membrane</keyword>
<comment type="caution">
    <text evidence="8">The sequence shown here is derived from an EMBL/GenBank/DDBJ whole genome shotgun (WGS) entry which is preliminary data.</text>
</comment>
<dbReference type="Pfam" id="PF06813">
    <property type="entry name" value="Nodulin-like"/>
    <property type="match status" value="1"/>
</dbReference>
<dbReference type="SUPFAM" id="SSF103473">
    <property type="entry name" value="MFS general substrate transporter"/>
    <property type="match status" value="2"/>
</dbReference>
<dbReference type="PANTHER" id="PTHR21576:SF133">
    <property type="entry name" value="NODULIN-LIKE DOMAIN-CONTAINING PROTEIN"/>
    <property type="match status" value="1"/>
</dbReference>
<keyword evidence="3 5" id="KW-1133">Transmembrane helix</keyword>
<feature type="domain" description="Nodulin-like" evidence="6">
    <location>
        <begin position="14"/>
        <end position="264"/>
    </location>
</feature>
<sequence length="600" mass="66108">MMDWRKLSSYAKSKWISTVASTWIQCSSGSLYTFSIYSQTLKSTLHYDQSTLTTVSVWKDVGINAGVLCGLLYDFAARRTANGPWLIHLLGSAQCFLGYFLMWAAVAGVIAPVPVPVMCLFMYVTAQAQGYFNTSNVVTGVHNFPDYRGTIVGIMKGFLGLSGAILIQVYRTIFNNKPKAYLLMLALLPPINTLLLMWFVRIHNTREGDERKYLNMFSSMAVVVAAYLMTVIILENILRVPLIIHVLMLILLIVLLASLLCIAIQAHEATLANISENFHDERSQLIVEQVSSESDTNKQRTLQLGGNLNLLQAAQTLNFWILFLSVACAMGSGLATINNISQIGESLGYTVRETDSLVSLWSIWNFAGRFGGGYISDHFLHTRGWARPLFMVITLMVMSIGHLIIASGLQGALYVGSVLVGICYGSQWSIMPTIASEIFGVGNMGSIYNTITIASPVGSYIFSVRVVGYIYDKEASEGNICIGTHCFMLSFLIMASATVLGSLAALGLFFRTRNFYGQVAHRRIQNILGTGRGGYYLNSTPPRPSQEPAPLKIRSSTGRIITRPEQIRADMTTCSTSRPSRFHGRGRGRVFTESPVTVQS</sequence>
<evidence type="ECO:0000259" key="7">
    <source>
        <dbReference type="Pfam" id="PF23262"/>
    </source>
</evidence>
<dbReference type="PANTHER" id="PTHR21576">
    <property type="entry name" value="UNCHARACTERIZED NODULIN-LIKE PROTEIN"/>
    <property type="match status" value="1"/>
</dbReference>
<feature type="transmembrane region" description="Helical" evidence="5">
    <location>
        <begin position="491"/>
        <end position="510"/>
    </location>
</feature>
<protein>
    <submittedName>
        <fullName evidence="8">Uncharacterized protein</fullName>
    </submittedName>
</protein>
<feature type="transmembrane region" description="Helical" evidence="5">
    <location>
        <begin position="182"/>
        <end position="201"/>
    </location>
</feature>
<evidence type="ECO:0000259" key="6">
    <source>
        <dbReference type="Pfam" id="PF06813"/>
    </source>
</evidence>
<dbReference type="Pfam" id="PF23262">
    <property type="entry name" value="NFD4_C"/>
    <property type="match status" value="1"/>
</dbReference>
<evidence type="ECO:0000313" key="9">
    <source>
        <dbReference type="Proteomes" id="UP000289738"/>
    </source>
</evidence>
<keyword evidence="2 5" id="KW-0812">Transmembrane</keyword>
<dbReference type="InterPro" id="IPR036259">
    <property type="entry name" value="MFS_trans_sf"/>
</dbReference>
<feature type="domain" description="NFD4 C-terminal" evidence="7">
    <location>
        <begin position="315"/>
        <end position="516"/>
    </location>
</feature>
<keyword evidence="9" id="KW-1185">Reference proteome</keyword>
<name>A0A445D0D8_ARAHY</name>
<organism evidence="8 9">
    <name type="scientific">Arachis hypogaea</name>
    <name type="common">Peanut</name>
    <dbReference type="NCBI Taxonomy" id="3818"/>
    <lineage>
        <taxon>Eukaryota</taxon>
        <taxon>Viridiplantae</taxon>
        <taxon>Streptophyta</taxon>
        <taxon>Embryophyta</taxon>
        <taxon>Tracheophyta</taxon>
        <taxon>Spermatophyta</taxon>
        <taxon>Magnoliopsida</taxon>
        <taxon>eudicotyledons</taxon>
        <taxon>Gunneridae</taxon>
        <taxon>Pentapetalae</taxon>
        <taxon>rosids</taxon>
        <taxon>fabids</taxon>
        <taxon>Fabales</taxon>
        <taxon>Fabaceae</taxon>
        <taxon>Papilionoideae</taxon>
        <taxon>50 kb inversion clade</taxon>
        <taxon>dalbergioids sensu lato</taxon>
        <taxon>Dalbergieae</taxon>
        <taxon>Pterocarpus clade</taxon>
        <taxon>Arachis</taxon>
    </lineage>
</organism>
<gene>
    <name evidence="8" type="ORF">Ahy_A05g022317</name>
</gene>
<comment type="subcellular location">
    <subcellularLocation>
        <location evidence="1">Membrane</location>
        <topology evidence="1">Multi-pass membrane protein</topology>
    </subcellularLocation>
</comment>
<evidence type="ECO:0000256" key="5">
    <source>
        <dbReference type="SAM" id="Phobius"/>
    </source>
</evidence>
<dbReference type="AlphaFoldDB" id="A0A445D0D8"/>
<dbReference type="Proteomes" id="UP000289738">
    <property type="component" value="Chromosome A05"/>
</dbReference>
<feature type="transmembrane region" description="Helical" evidence="5">
    <location>
        <begin position="389"/>
        <end position="406"/>
    </location>
</feature>
<feature type="transmembrane region" description="Helical" evidence="5">
    <location>
        <begin position="246"/>
        <end position="266"/>
    </location>
</feature>